<dbReference type="SUPFAM" id="SSF55681">
    <property type="entry name" value="Class II aaRS and biotin synthetases"/>
    <property type="match status" value="1"/>
</dbReference>
<dbReference type="STRING" id="159291.SAMN05920897_10495"/>
<dbReference type="PANTHER" id="PTHR12561">
    <property type="entry name" value="LIPOATE-PROTEIN LIGASE"/>
    <property type="match status" value="1"/>
</dbReference>
<dbReference type="PANTHER" id="PTHR12561:SF3">
    <property type="entry name" value="LIPOYLTRANSFERASE 1, MITOCHONDRIAL"/>
    <property type="match status" value="1"/>
</dbReference>
<name>A0A1N6QBA9_9SPIO</name>
<organism evidence="3 4">
    <name type="scientific">Alkalispirochaeta americana</name>
    <dbReference type="NCBI Taxonomy" id="159291"/>
    <lineage>
        <taxon>Bacteria</taxon>
        <taxon>Pseudomonadati</taxon>
        <taxon>Spirochaetota</taxon>
        <taxon>Spirochaetia</taxon>
        <taxon>Spirochaetales</taxon>
        <taxon>Spirochaetaceae</taxon>
        <taxon>Alkalispirochaeta</taxon>
    </lineage>
</organism>
<dbReference type="InterPro" id="IPR004562">
    <property type="entry name" value="LipoylTrfase_LipoateP_Ligase"/>
</dbReference>
<proteinExistence type="predicted"/>
<dbReference type="InterPro" id="IPR004143">
    <property type="entry name" value="BPL_LPL_catalytic"/>
</dbReference>
<protein>
    <submittedName>
        <fullName evidence="3">Lipoyltransferase and lipoate-protein ligase</fullName>
    </submittedName>
</protein>
<dbReference type="GO" id="GO:0017118">
    <property type="term" value="F:lipoyltransferase activity"/>
    <property type="evidence" value="ECO:0007669"/>
    <property type="project" value="TreeGrafter"/>
</dbReference>
<dbReference type="Proteomes" id="UP000186400">
    <property type="component" value="Unassembled WGS sequence"/>
</dbReference>
<dbReference type="CDD" id="cd16443">
    <property type="entry name" value="LplA"/>
    <property type="match status" value="1"/>
</dbReference>
<dbReference type="GO" id="GO:0016874">
    <property type="term" value="F:ligase activity"/>
    <property type="evidence" value="ECO:0007669"/>
    <property type="project" value="UniProtKB-KW"/>
</dbReference>
<dbReference type="NCBIfam" id="TIGR00545">
    <property type="entry name" value="lipoyltrans"/>
    <property type="match status" value="1"/>
</dbReference>
<dbReference type="InterPro" id="IPR045864">
    <property type="entry name" value="aa-tRNA-synth_II/BPL/LPL"/>
</dbReference>
<dbReference type="EMBL" id="FTMS01000004">
    <property type="protein sequence ID" value="SIQ13923.1"/>
    <property type="molecule type" value="Genomic_DNA"/>
</dbReference>
<dbReference type="UniPathway" id="UPA00537">
    <property type="reaction ID" value="UER00595"/>
</dbReference>
<sequence>MRPDVRVFHSPSGDPWFNLAVEDWLFRSNPPGTQTLFLWRNDPSVVIGRYQNPWVECNVPAMDAVGVHLVRRQSGGGTVYHDRGNTNFTFISPADSYQQDHNFQIVLKALSWFGLQVQRSDRNDILVATDQGKRKISGNAFKHTRQRCFHHGTLLIKADLERLQEYLLPSEKPLRARGSRSVSSPVANLADLCKTISHDTLAAALKEAFATFYGGACREEYLDRSSLAAFPEVDAYYRKMLSWEWRYGATPEFVLEIPLSHLEEYLCEMDPLEEEKPEPEKELKHSREKGTAELVIEEGRIRHIMVHCSDPRRFRKESLLGMRCDEVLRGIGRSNSRIAGTDLVHHRTEGGDFREYSYRGTTGRNS</sequence>
<dbReference type="GO" id="GO:0009249">
    <property type="term" value="P:protein lipoylation"/>
    <property type="evidence" value="ECO:0007669"/>
    <property type="project" value="InterPro"/>
</dbReference>
<evidence type="ECO:0000313" key="4">
    <source>
        <dbReference type="Proteomes" id="UP000186400"/>
    </source>
</evidence>
<evidence type="ECO:0000259" key="2">
    <source>
        <dbReference type="PROSITE" id="PS51733"/>
    </source>
</evidence>
<dbReference type="AlphaFoldDB" id="A0A1N6QBA9"/>
<dbReference type="PROSITE" id="PS51733">
    <property type="entry name" value="BPL_LPL_CATALYTIC"/>
    <property type="match status" value="1"/>
</dbReference>
<feature type="domain" description="BPL/LPL catalytic" evidence="2">
    <location>
        <begin position="30"/>
        <end position="217"/>
    </location>
</feature>
<keyword evidence="3" id="KW-0808">Transferase</keyword>
<dbReference type="Pfam" id="PF21948">
    <property type="entry name" value="LplA-B_cat"/>
    <property type="match status" value="1"/>
</dbReference>
<accession>A0A1N6QBA9</accession>
<evidence type="ECO:0000256" key="1">
    <source>
        <dbReference type="ARBA" id="ARBA00005085"/>
    </source>
</evidence>
<comment type="pathway">
    <text evidence="1">Protein modification; protein lipoylation via exogenous pathway; protein N(6)-(lipoyl)lysine from lipoate: step 2/2.</text>
</comment>
<dbReference type="GO" id="GO:0005737">
    <property type="term" value="C:cytoplasm"/>
    <property type="evidence" value="ECO:0007669"/>
    <property type="project" value="TreeGrafter"/>
</dbReference>
<gene>
    <name evidence="3" type="ORF">SAMN05920897_10495</name>
</gene>
<dbReference type="RefSeq" id="WP_083943714.1">
    <property type="nucleotide sequence ID" value="NZ_FTMS01000004.1"/>
</dbReference>
<dbReference type="Gene3D" id="3.30.930.10">
    <property type="entry name" value="Bira Bifunctional Protein, Domain 2"/>
    <property type="match status" value="1"/>
</dbReference>
<dbReference type="OrthoDB" id="9788148at2"/>
<reference evidence="3 4" key="1">
    <citation type="submission" date="2017-01" db="EMBL/GenBank/DDBJ databases">
        <authorList>
            <person name="Mah S.A."/>
            <person name="Swanson W.J."/>
            <person name="Moy G.W."/>
            <person name="Vacquier V.D."/>
        </authorList>
    </citation>
    <scope>NUCLEOTIDE SEQUENCE [LARGE SCALE GENOMIC DNA]</scope>
    <source>
        <strain evidence="3 4">ASpG1</strain>
    </source>
</reference>
<keyword evidence="3" id="KW-0436">Ligase</keyword>
<evidence type="ECO:0000313" key="3">
    <source>
        <dbReference type="EMBL" id="SIQ13923.1"/>
    </source>
</evidence>
<keyword evidence="4" id="KW-1185">Reference proteome</keyword>